<dbReference type="RefSeq" id="WP_089756641.1">
    <property type="nucleotide sequence ID" value="NZ_FNKL01000004.1"/>
</dbReference>
<sequence>MMKNLLAVTLIFTSNFLFSQDYTKKIAKVTCECFTKAKAENPNSKNLEAQLGLCMIKAAEPYSKDLKKDYNIDILNDESSETGKLMGTWLLKECPDIFMEFVNMEEDKKTDESKPELLINGTITKIEKENFVIFHMIGDNKNLTKFYWVSNIVSNLDLPKEYNSLINKKVSISYYTTEIFDSKINDYRNLNIISSLKTD</sequence>
<organism evidence="1 2">
    <name type="scientific">Chryseobacterium soldanellicola</name>
    <dbReference type="NCBI Taxonomy" id="311333"/>
    <lineage>
        <taxon>Bacteria</taxon>
        <taxon>Pseudomonadati</taxon>
        <taxon>Bacteroidota</taxon>
        <taxon>Flavobacteriia</taxon>
        <taxon>Flavobacteriales</taxon>
        <taxon>Weeksellaceae</taxon>
        <taxon>Chryseobacterium group</taxon>
        <taxon>Chryseobacterium</taxon>
    </lineage>
</organism>
<evidence type="ECO:0000313" key="1">
    <source>
        <dbReference type="EMBL" id="SDR01879.1"/>
    </source>
</evidence>
<dbReference type="EMBL" id="FNKL01000004">
    <property type="protein sequence ID" value="SDR01879.1"/>
    <property type="molecule type" value="Genomic_DNA"/>
</dbReference>
<name>A0A1H1FMC9_9FLAO</name>
<proteinExistence type="predicted"/>
<dbReference type="STRING" id="311333.SAMN05421664_3135"/>
<dbReference type="Proteomes" id="UP000199627">
    <property type="component" value="Unassembled WGS sequence"/>
</dbReference>
<dbReference type="OrthoDB" id="1352116at2"/>
<reference evidence="2" key="1">
    <citation type="submission" date="2016-10" db="EMBL/GenBank/DDBJ databases">
        <authorList>
            <person name="Varghese N."/>
            <person name="Submissions S."/>
        </authorList>
    </citation>
    <scope>NUCLEOTIDE SEQUENCE [LARGE SCALE GENOMIC DNA]</scope>
    <source>
        <strain evidence="2">DSM 17072</strain>
    </source>
</reference>
<gene>
    <name evidence="1" type="ORF">SAMN05421664_3135</name>
</gene>
<keyword evidence="2" id="KW-1185">Reference proteome</keyword>
<evidence type="ECO:0000313" key="2">
    <source>
        <dbReference type="Proteomes" id="UP000199627"/>
    </source>
</evidence>
<protein>
    <submittedName>
        <fullName evidence="1">Uncharacterized protein</fullName>
    </submittedName>
</protein>
<accession>A0A1H1FMC9</accession>
<dbReference type="AlphaFoldDB" id="A0A1H1FMC9"/>